<gene>
    <name evidence="1" type="ORF">Ae201684_005585</name>
</gene>
<accession>A0A6G0XEM3</accession>
<dbReference type="Proteomes" id="UP000481153">
    <property type="component" value="Unassembled WGS sequence"/>
</dbReference>
<sequence length="322" mass="36905">MLQVKESLVICAIASNDASLLKILHAKFDLLACSRKLHNLAAIFGSLETLQYLEDLGHPGLDEYILALAAKNGHLKIEQHIHAKEMVAGSLDPWSGATKYEGPDNREWLLENYKDTYSGFAMDYAARGGHLKIVQWLHKNGYGCSDYVMDFAIENCHLDVVEWLHLHRREGCRKAVIKSSLRGQKHKSMRMVEWLCVNRCDVNLHIDRFGVPWTRSHTRLAVSLGRLTVLRWMHNANPNLFDTLDPMDLKAPVERGNLTFLKWLFDDVGLEFTNELLDCAAAARQHTVLAWLVQTNRFDKCTVDKRLQTVKPPRIMCQYRAR</sequence>
<evidence type="ECO:0000313" key="1">
    <source>
        <dbReference type="EMBL" id="KAF0738658.1"/>
    </source>
</evidence>
<dbReference type="Gene3D" id="1.25.40.20">
    <property type="entry name" value="Ankyrin repeat-containing domain"/>
    <property type="match status" value="1"/>
</dbReference>
<dbReference type="PANTHER" id="PTHR46586">
    <property type="entry name" value="ANKYRIN REPEAT-CONTAINING PROTEIN"/>
    <property type="match status" value="1"/>
</dbReference>
<reference evidence="1 2" key="1">
    <citation type="submission" date="2019-07" db="EMBL/GenBank/DDBJ databases">
        <title>Genomics analysis of Aphanomyces spp. identifies a new class of oomycete effector associated with host adaptation.</title>
        <authorList>
            <person name="Gaulin E."/>
        </authorList>
    </citation>
    <scope>NUCLEOTIDE SEQUENCE [LARGE SCALE GENOMIC DNA]</scope>
    <source>
        <strain evidence="1 2">ATCC 201684</strain>
    </source>
</reference>
<dbReference type="EMBL" id="VJMJ01000071">
    <property type="protein sequence ID" value="KAF0738658.1"/>
    <property type="molecule type" value="Genomic_DNA"/>
</dbReference>
<dbReference type="Pfam" id="PF13637">
    <property type="entry name" value="Ank_4"/>
    <property type="match status" value="1"/>
</dbReference>
<evidence type="ECO:0000313" key="2">
    <source>
        <dbReference type="Proteomes" id="UP000481153"/>
    </source>
</evidence>
<name>A0A6G0XEM3_9STRA</name>
<dbReference type="InterPro" id="IPR052050">
    <property type="entry name" value="SecEffector_AnkRepeat"/>
</dbReference>
<keyword evidence="2" id="KW-1185">Reference proteome</keyword>
<dbReference type="InterPro" id="IPR036770">
    <property type="entry name" value="Ankyrin_rpt-contain_sf"/>
</dbReference>
<dbReference type="VEuPathDB" id="FungiDB:AeMF1_002827"/>
<dbReference type="InterPro" id="IPR002110">
    <property type="entry name" value="Ankyrin_rpt"/>
</dbReference>
<organism evidence="1 2">
    <name type="scientific">Aphanomyces euteiches</name>
    <dbReference type="NCBI Taxonomy" id="100861"/>
    <lineage>
        <taxon>Eukaryota</taxon>
        <taxon>Sar</taxon>
        <taxon>Stramenopiles</taxon>
        <taxon>Oomycota</taxon>
        <taxon>Saprolegniomycetes</taxon>
        <taxon>Saprolegniales</taxon>
        <taxon>Verrucalvaceae</taxon>
        <taxon>Aphanomyces</taxon>
    </lineage>
</organism>
<dbReference type="AlphaFoldDB" id="A0A6G0XEM3"/>
<dbReference type="PANTHER" id="PTHR46586:SF3">
    <property type="entry name" value="ANKYRIN REPEAT-CONTAINING PROTEIN"/>
    <property type="match status" value="1"/>
</dbReference>
<dbReference type="SUPFAM" id="SSF48403">
    <property type="entry name" value="Ankyrin repeat"/>
    <property type="match status" value="1"/>
</dbReference>
<proteinExistence type="predicted"/>
<comment type="caution">
    <text evidence="1">The sequence shown here is derived from an EMBL/GenBank/DDBJ whole genome shotgun (WGS) entry which is preliminary data.</text>
</comment>
<protein>
    <submittedName>
        <fullName evidence="1">Uncharacterized protein</fullName>
    </submittedName>
</protein>